<organism evidence="2 3">
    <name type="scientific">Pedobacter quisquiliarum</name>
    <dbReference type="NCBI Taxonomy" id="1834438"/>
    <lineage>
        <taxon>Bacteria</taxon>
        <taxon>Pseudomonadati</taxon>
        <taxon>Bacteroidota</taxon>
        <taxon>Sphingobacteriia</taxon>
        <taxon>Sphingobacteriales</taxon>
        <taxon>Sphingobacteriaceae</taxon>
        <taxon>Pedobacter</taxon>
    </lineage>
</organism>
<keyword evidence="1" id="KW-0472">Membrane</keyword>
<evidence type="ECO:0000256" key="1">
    <source>
        <dbReference type="SAM" id="Phobius"/>
    </source>
</evidence>
<dbReference type="RefSeq" id="WP_188627527.1">
    <property type="nucleotide sequence ID" value="NZ_BMIL01000010.1"/>
</dbReference>
<evidence type="ECO:0000313" key="3">
    <source>
        <dbReference type="Proteomes" id="UP000651668"/>
    </source>
</evidence>
<keyword evidence="1" id="KW-0812">Transmembrane</keyword>
<keyword evidence="3" id="KW-1185">Reference proteome</keyword>
<evidence type="ECO:0000313" key="2">
    <source>
        <dbReference type="EMBL" id="GGC72657.1"/>
    </source>
</evidence>
<reference evidence="2" key="2">
    <citation type="submission" date="2020-09" db="EMBL/GenBank/DDBJ databases">
        <authorList>
            <person name="Sun Q."/>
            <person name="Zhou Y."/>
        </authorList>
    </citation>
    <scope>NUCLEOTIDE SEQUENCE</scope>
    <source>
        <strain evidence="2">CGMCC 1.15343</strain>
    </source>
</reference>
<accession>A0A916UHQ4</accession>
<feature type="transmembrane region" description="Helical" evidence="1">
    <location>
        <begin position="188"/>
        <end position="208"/>
    </location>
</feature>
<dbReference type="Proteomes" id="UP000651668">
    <property type="component" value="Unassembled WGS sequence"/>
</dbReference>
<keyword evidence="1" id="KW-1133">Transmembrane helix</keyword>
<protein>
    <submittedName>
        <fullName evidence="2">Uncharacterized protein</fullName>
    </submittedName>
</protein>
<reference evidence="2" key="1">
    <citation type="journal article" date="2014" name="Int. J. Syst. Evol. Microbiol.">
        <title>Complete genome sequence of Corynebacterium casei LMG S-19264T (=DSM 44701T), isolated from a smear-ripened cheese.</title>
        <authorList>
            <consortium name="US DOE Joint Genome Institute (JGI-PGF)"/>
            <person name="Walter F."/>
            <person name="Albersmeier A."/>
            <person name="Kalinowski J."/>
            <person name="Ruckert C."/>
        </authorList>
    </citation>
    <scope>NUCLEOTIDE SEQUENCE</scope>
    <source>
        <strain evidence="2">CGMCC 1.15343</strain>
    </source>
</reference>
<dbReference type="AlphaFoldDB" id="A0A916UHQ4"/>
<name>A0A916UHQ4_9SPHI</name>
<proteinExistence type="predicted"/>
<gene>
    <name evidence="2" type="ORF">GCM10011387_27700</name>
</gene>
<sequence>MKLALHNVFHLGKLLLLAINQDRNGKISLSSCELTCAGDKITVSKKNADLKNITHFAKQHQSGSPVVLTLSGKGVLQKEAVGTTPSALEAFNLTLPNSKADDFYLQWLSGESQRITMVRKEAADLIMNELSDLGFVVVSLSLNLGEAELKKAGVNLLLGLEVVAVAQPMLARNLEQIRAKEKLKGTGLITACLVFVTLVVNILLNATFSEKATQLRQQQNLSLDKVGKYQMIESDVVEKISLIKTTGWTGGYPLAFLTDRVMASKPVTIGMSQFVINPLTRKDSDERGVAYENLKILINGNSNDAAELNNWLHKIRSMTWVKDCELVSYNYNKESGRGEFMLALNIQDLNN</sequence>
<comment type="caution">
    <text evidence="2">The sequence shown here is derived from an EMBL/GenBank/DDBJ whole genome shotgun (WGS) entry which is preliminary data.</text>
</comment>
<dbReference type="EMBL" id="BMIL01000010">
    <property type="protein sequence ID" value="GGC72657.1"/>
    <property type="molecule type" value="Genomic_DNA"/>
</dbReference>